<dbReference type="Proteomes" id="UP000005392">
    <property type="component" value="Unassembled WGS sequence"/>
</dbReference>
<dbReference type="InterPro" id="IPR011249">
    <property type="entry name" value="Metalloenz_LuxS/M16"/>
</dbReference>
<sequence>EIKKGKKVVKKPSNQIHLCFTTRGVSSKSDLRYPAAIISNVLGEGMSSRLFQKIREERGLAYSVYTYLTRFENCGLLSVYVGTTKEDYKEVIKLIKEEFKNIKENGISERELRKAKNKYESAFTFSLESTSSRMNRLASTYITYGKIISLDKVREDIEKVTLKDIKKAAEFLFDEQFYSQTIVGDI</sequence>
<proteinExistence type="inferred from homology"/>
<evidence type="ECO:0000313" key="4">
    <source>
        <dbReference type="Proteomes" id="UP000005392"/>
    </source>
</evidence>
<comment type="caution">
    <text evidence="3">The sequence shown here is derived from an EMBL/GenBank/DDBJ whole genome shotgun (WGS) entry which is preliminary data.</text>
</comment>
<feature type="non-terminal residue" evidence="3">
    <location>
        <position position="1"/>
    </location>
</feature>
<name>F9EKP4_9FUSO</name>
<feature type="domain" description="Peptidase M16 C-terminal" evidence="2">
    <location>
        <begin position="4"/>
        <end position="118"/>
    </location>
</feature>
<reference evidence="3 4" key="1">
    <citation type="submission" date="2011-05" db="EMBL/GenBank/DDBJ databases">
        <authorList>
            <person name="Muzny D."/>
            <person name="Qin X."/>
            <person name="Deng J."/>
            <person name="Jiang H."/>
            <person name="Liu Y."/>
            <person name="Qu J."/>
            <person name="Song X.-Z."/>
            <person name="Zhang L."/>
            <person name="Thornton R."/>
            <person name="Coyle M."/>
            <person name="Francisco L."/>
            <person name="Jackson L."/>
            <person name="Javaid M."/>
            <person name="Korchina V."/>
            <person name="Kovar C."/>
            <person name="Mata R."/>
            <person name="Mathew T."/>
            <person name="Ngo R."/>
            <person name="Nguyen L."/>
            <person name="Nguyen N."/>
            <person name="Okwuonu G."/>
            <person name="Ongeri F."/>
            <person name="Pham C."/>
            <person name="Simmons D."/>
            <person name="Wilczek-Boney K."/>
            <person name="Hale W."/>
            <person name="Jakkamsetti A."/>
            <person name="Pham P."/>
            <person name="Ruth R."/>
            <person name="San Lucas F."/>
            <person name="Warren J."/>
            <person name="Zhang J."/>
            <person name="Zhao Z."/>
            <person name="Zhou C."/>
            <person name="Zhu D."/>
            <person name="Lee S."/>
            <person name="Bess C."/>
            <person name="Blankenburg K."/>
            <person name="Forbes L."/>
            <person name="Fu Q."/>
            <person name="Gubbala S."/>
            <person name="Hirani K."/>
            <person name="Jayaseelan J.C."/>
            <person name="Lara F."/>
            <person name="Munidasa M."/>
            <person name="Palculict T."/>
            <person name="Patil S."/>
            <person name="Pu L.-L."/>
            <person name="Saada N."/>
            <person name="Tang L."/>
            <person name="Weissenberger G."/>
            <person name="Zhu Y."/>
            <person name="Hemphill L."/>
            <person name="Shang Y."/>
            <person name="Youmans B."/>
            <person name="Ayvaz T."/>
            <person name="Ross M."/>
            <person name="Santibanez J."/>
            <person name="Aqrawi P."/>
            <person name="Gross S."/>
            <person name="Joshi V."/>
            <person name="Fowler G."/>
            <person name="Nazareth L."/>
            <person name="Reid J."/>
            <person name="Worley K."/>
            <person name="Petrosino J."/>
            <person name="Highlander S."/>
            <person name="Gibbs R."/>
        </authorList>
    </citation>
    <scope>NUCLEOTIDE SEQUENCE [LARGE SCALE GENOMIC DNA]</scope>
    <source>
        <strain evidence="3 4">ATCC 51191</strain>
    </source>
</reference>
<gene>
    <name evidence="3" type="ORF">HMPREF9094_0498</name>
</gene>
<dbReference type="InterPro" id="IPR007863">
    <property type="entry name" value="Peptidase_M16_C"/>
</dbReference>
<dbReference type="PANTHER" id="PTHR11851">
    <property type="entry name" value="METALLOPROTEASE"/>
    <property type="match status" value="1"/>
</dbReference>
<comment type="similarity">
    <text evidence="1">Belongs to the peptidase M16 family.</text>
</comment>
<dbReference type="GO" id="GO:0046872">
    <property type="term" value="F:metal ion binding"/>
    <property type="evidence" value="ECO:0007669"/>
    <property type="project" value="InterPro"/>
</dbReference>
<keyword evidence="3" id="KW-0378">Hydrolase</keyword>
<keyword evidence="4" id="KW-1185">Reference proteome</keyword>
<dbReference type="SUPFAM" id="SSF63411">
    <property type="entry name" value="LuxS/MPP-like metallohydrolase"/>
    <property type="match status" value="1"/>
</dbReference>
<dbReference type="PATRIC" id="fig|997347.4.peg.463"/>
<evidence type="ECO:0000256" key="1">
    <source>
        <dbReference type="ARBA" id="ARBA00007261"/>
    </source>
</evidence>
<protein>
    <submittedName>
        <fullName evidence="3">M16 family peptidase</fullName>
        <ecNumber evidence="3">3.4.-.-</ecNumber>
    </submittedName>
</protein>
<dbReference type="InterPro" id="IPR050361">
    <property type="entry name" value="MPP/UQCRC_Complex"/>
</dbReference>
<dbReference type="Gene3D" id="3.30.830.10">
    <property type="entry name" value="Metalloenzyme, LuxS/M16 peptidase-like"/>
    <property type="match status" value="1"/>
</dbReference>
<dbReference type="HOGENOM" id="CLU_009902_3_0_0"/>
<dbReference type="AlphaFoldDB" id="F9EKP4"/>
<dbReference type="PANTHER" id="PTHR11851:SF49">
    <property type="entry name" value="MITOCHONDRIAL-PROCESSING PEPTIDASE SUBUNIT ALPHA"/>
    <property type="match status" value="1"/>
</dbReference>
<evidence type="ECO:0000313" key="3">
    <source>
        <dbReference type="EMBL" id="EGQ80469.1"/>
    </source>
</evidence>
<dbReference type="EMBL" id="AFQD01000074">
    <property type="protein sequence ID" value="EGQ80469.1"/>
    <property type="molecule type" value="Genomic_DNA"/>
</dbReference>
<evidence type="ECO:0000259" key="2">
    <source>
        <dbReference type="Pfam" id="PF05193"/>
    </source>
</evidence>
<organism evidence="3 4">
    <name type="scientific">Fusobacterium animalis ATCC 51191</name>
    <dbReference type="NCBI Taxonomy" id="997347"/>
    <lineage>
        <taxon>Bacteria</taxon>
        <taxon>Fusobacteriati</taxon>
        <taxon>Fusobacteriota</taxon>
        <taxon>Fusobacteriia</taxon>
        <taxon>Fusobacteriales</taxon>
        <taxon>Fusobacteriaceae</taxon>
        <taxon>Fusobacterium</taxon>
    </lineage>
</organism>
<accession>F9EKP4</accession>
<dbReference type="GO" id="GO:0016787">
    <property type="term" value="F:hydrolase activity"/>
    <property type="evidence" value="ECO:0007669"/>
    <property type="project" value="UniProtKB-KW"/>
</dbReference>
<dbReference type="EC" id="3.4.-.-" evidence="3"/>
<dbReference type="Pfam" id="PF05193">
    <property type="entry name" value="Peptidase_M16_C"/>
    <property type="match status" value="1"/>
</dbReference>